<organism evidence="1">
    <name type="scientific">Yangshan Harbor Nitrososphaeria virus</name>
    <dbReference type="NCBI Taxonomy" id="2969597"/>
    <lineage>
        <taxon>Viruses</taxon>
        <taxon>Duplodnaviria</taxon>
        <taxon>Heunggongvirae</taxon>
        <taxon>Uroviricota</taxon>
        <taxon>Caudoviricetes</taxon>
    </lineage>
</organism>
<name>A0A976YF75_9CAUD</name>
<evidence type="ECO:0000313" key="1">
    <source>
        <dbReference type="EMBL" id="UVF62636.1"/>
    </source>
</evidence>
<dbReference type="EMBL" id="ON649703">
    <property type="protein sequence ID" value="UVF62636.1"/>
    <property type="molecule type" value="Genomic_DNA"/>
</dbReference>
<keyword evidence="1" id="KW-0540">Nuclease</keyword>
<dbReference type="GO" id="GO:0004519">
    <property type="term" value="F:endonuclease activity"/>
    <property type="evidence" value="ECO:0007669"/>
    <property type="project" value="UniProtKB-KW"/>
</dbReference>
<proteinExistence type="predicted"/>
<keyword evidence="1" id="KW-0378">Hydrolase</keyword>
<sequence length="110" mass="12998">MDFKREWYAGFDKEYGYLCRISESVGRKELERFKWKNPDLICYDKQHGIIIVELDGAIHDRKVRKTEERNELFRGAGIKLVVLNIADIKECGQTVIERLEQEMLKLVGQH</sequence>
<accession>A0A976YF75</accession>
<keyword evidence="1" id="KW-0255">Endonuclease</keyword>
<reference evidence="1" key="1">
    <citation type="submission" date="2022-05" db="EMBL/GenBank/DDBJ databases">
        <title>Diverse viruses of marine archaea discovered using metagenomics.</title>
        <authorList>
            <person name="Zhou Y."/>
        </authorList>
    </citation>
    <scope>NUCLEOTIDE SEQUENCE</scope>
    <source>
        <strain evidence="1">YSH_354833</strain>
    </source>
</reference>
<protein>
    <submittedName>
        <fullName evidence="1">Very short patch repair endonuclease</fullName>
    </submittedName>
</protein>